<keyword evidence="1 4" id="KW-0489">Methyltransferase</keyword>
<evidence type="ECO:0000256" key="2">
    <source>
        <dbReference type="ARBA" id="ARBA00022679"/>
    </source>
</evidence>
<dbReference type="GO" id="GO:0032259">
    <property type="term" value="P:methylation"/>
    <property type="evidence" value="ECO:0007669"/>
    <property type="project" value="UniProtKB-KW"/>
</dbReference>
<dbReference type="EMBL" id="JAEKNS010000075">
    <property type="protein sequence ID" value="MBJ7594664.1"/>
    <property type="molecule type" value="Genomic_DNA"/>
</dbReference>
<organism evidence="4 5">
    <name type="scientific">Candidatus Aeolococcus gillhamiae</name>
    <dbReference type="NCBI Taxonomy" id="3127015"/>
    <lineage>
        <taxon>Bacteria</taxon>
        <taxon>Bacillati</taxon>
        <taxon>Candidatus Dormiibacterota</taxon>
        <taxon>Candidatus Dormibacteria</taxon>
        <taxon>Candidatus Aeolococcales</taxon>
        <taxon>Candidatus Aeolococcaceae</taxon>
        <taxon>Candidatus Aeolococcus</taxon>
    </lineage>
</organism>
<dbReference type="Pfam" id="PF13649">
    <property type="entry name" value="Methyltransf_25"/>
    <property type="match status" value="1"/>
</dbReference>
<dbReference type="PANTHER" id="PTHR43861">
    <property type="entry name" value="TRANS-ACONITATE 2-METHYLTRANSFERASE-RELATED"/>
    <property type="match status" value="1"/>
</dbReference>
<dbReference type="GO" id="GO:0008168">
    <property type="term" value="F:methyltransferase activity"/>
    <property type="evidence" value="ECO:0007669"/>
    <property type="project" value="UniProtKB-KW"/>
</dbReference>
<dbReference type="Gene3D" id="3.40.50.150">
    <property type="entry name" value="Vaccinia Virus protein VP39"/>
    <property type="match status" value="1"/>
</dbReference>
<dbReference type="CDD" id="cd02440">
    <property type="entry name" value="AdoMet_MTases"/>
    <property type="match status" value="1"/>
</dbReference>
<protein>
    <submittedName>
        <fullName evidence="4">Methyltransferase domain-containing protein</fullName>
    </submittedName>
</protein>
<dbReference type="InterPro" id="IPR029063">
    <property type="entry name" value="SAM-dependent_MTases_sf"/>
</dbReference>
<sequence>MLRDRRPSTATLGGVSETTRRHWDGATYDRVANPQARWGTAVLERLALRGDETVLDCGCGSGRVTEQLLAALPRGRVIALDASASMLDQSRLRLAHGDERVSFVRADLLLLSPATLDGSAPVDAVFSSATFHWITDHPRLFANLAGVLRPGGQLSAQCGAQGNIDRLLEVARSVGLERSSAWEYASAETTSERLQAAGFENVRAWTHQEPTRFDDETDLAEFLETVCFGDAVAAMDEAERRALMLRVVAAMPEPVIDYVRLNMVATRAL</sequence>
<comment type="caution">
    <text evidence="4">The sequence shown here is derived from an EMBL/GenBank/DDBJ whole genome shotgun (WGS) entry which is preliminary data.</text>
</comment>
<evidence type="ECO:0000313" key="4">
    <source>
        <dbReference type="EMBL" id="MBJ7594664.1"/>
    </source>
</evidence>
<evidence type="ECO:0000259" key="3">
    <source>
        <dbReference type="Pfam" id="PF13649"/>
    </source>
</evidence>
<evidence type="ECO:0000313" key="5">
    <source>
        <dbReference type="Proteomes" id="UP000606991"/>
    </source>
</evidence>
<dbReference type="AlphaFoldDB" id="A0A934N5T6"/>
<gene>
    <name evidence="4" type="ORF">JF886_07340</name>
</gene>
<keyword evidence="2" id="KW-0808">Transferase</keyword>
<name>A0A934N5T6_9BACT</name>
<proteinExistence type="predicted"/>
<accession>A0A934N5T6</accession>
<dbReference type="InterPro" id="IPR041698">
    <property type="entry name" value="Methyltransf_25"/>
</dbReference>
<dbReference type="PANTHER" id="PTHR43861:SF1">
    <property type="entry name" value="TRANS-ACONITATE 2-METHYLTRANSFERASE"/>
    <property type="match status" value="1"/>
</dbReference>
<feature type="domain" description="Methyltransferase" evidence="3">
    <location>
        <begin position="54"/>
        <end position="152"/>
    </location>
</feature>
<dbReference type="SUPFAM" id="SSF53335">
    <property type="entry name" value="S-adenosyl-L-methionine-dependent methyltransferases"/>
    <property type="match status" value="1"/>
</dbReference>
<evidence type="ECO:0000256" key="1">
    <source>
        <dbReference type="ARBA" id="ARBA00022603"/>
    </source>
</evidence>
<dbReference type="Proteomes" id="UP000606991">
    <property type="component" value="Unassembled WGS sequence"/>
</dbReference>
<reference evidence="4 5" key="1">
    <citation type="submission" date="2020-10" db="EMBL/GenBank/DDBJ databases">
        <title>Ca. Dormibacterota MAGs.</title>
        <authorList>
            <person name="Montgomery K."/>
        </authorList>
    </citation>
    <scope>NUCLEOTIDE SEQUENCE [LARGE SCALE GENOMIC DNA]</scope>
    <source>
        <strain evidence="4">SC8812_S17_18</strain>
    </source>
</reference>